<accession>A0A3B0Z1G1</accession>
<sequence length="459" mass="51802">RWAANHHDWVVGTKGRWSAAGVDYLDALTYNTIKEANPNAKIMKYLPYHSIAPTTMAWLENWCAENEKKPEELYYHYYYDTTIRLANGSTLDIPGFGGGSAQNLEEARVRVRWNGGWVGINPSSQTFREAYQALALHVITLEGTTDVFADGLFLDTFDGMVNKSLNGFTSFLENTIELKDIGTRDEIYAKVTADMATSANELRNFLIQKTANPKFRLQANPAVPRYIYNTFSDLFNEQYRSYLMDLTVEYLVTTTVGTNDIPYLRQIYDDMDNERLFFIRSQTNFGPSTEIPFEFTQFALSTHYLINHENAHFMYHYGNAGNYGGAPYGNLEPTHWHQNMEVNIGIPVSRPGNDYWAAENTDRFYEFAGGNGYNILAREYSNALVLAKFGPGGWANIGNNPTTHQLGRDYYPLLEDNSTGAAVTSVTLGESEGVILLKNPIIGRLPRPQITESSFSISP</sequence>
<protein>
    <submittedName>
        <fullName evidence="1">Uncharacterized protein</fullName>
    </submittedName>
</protein>
<name>A0A3B0Z1G1_9ZZZZ</name>
<reference evidence="1" key="1">
    <citation type="submission" date="2018-06" db="EMBL/GenBank/DDBJ databases">
        <authorList>
            <person name="Zhirakovskaya E."/>
        </authorList>
    </citation>
    <scope>NUCLEOTIDE SEQUENCE</scope>
</reference>
<feature type="non-terminal residue" evidence="1">
    <location>
        <position position="1"/>
    </location>
</feature>
<organism evidence="1">
    <name type="scientific">hydrothermal vent metagenome</name>
    <dbReference type="NCBI Taxonomy" id="652676"/>
    <lineage>
        <taxon>unclassified sequences</taxon>
        <taxon>metagenomes</taxon>
        <taxon>ecological metagenomes</taxon>
    </lineage>
</organism>
<gene>
    <name evidence="1" type="ORF">MNBD_GAMMA18-298</name>
</gene>
<dbReference type="AlphaFoldDB" id="A0A3B0Z1G1"/>
<proteinExistence type="predicted"/>
<dbReference type="EMBL" id="UOFP01000171">
    <property type="protein sequence ID" value="VAW87155.1"/>
    <property type="molecule type" value="Genomic_DNA"/>
</dbReference>
<evidence type="ECO:0000313" key="1">
    <source>
        <dbReference type="EMBL" id="VAW87155.1"/>
    </source>
</evidence>